<feature type="transmembrane region" description="Helical" evidence="1">
    <location>
        <begin position="6"/>
        <end position="24"/>
    </location>
</feature>
<comment type="caution">
    <text evidence="2">The sequence shown here is derived from an EMBL/GenBank/DDBJ whole genome shotgun (WGS) entry which is preliminary data.</text>
</comment>
<dbReference type="EMBL" id="MFDE01000002">
    <property type="protein sequence ID" value="OGE39327.1"/>
    <property type="molecule type" value="Genomic_DNA"/>
</dbReference>
<protein>
    <submittedName>
        <fullName evidence="2">Uncharacterized protein</fullName>
    </submittedName>
</protein>
<accession>A0A1F5KEG4</accession>
<dbReference type="Proteomes" id="UP000176527">
    <property type="component" value="Unassembled WGS sequence"/>
</dbReference>
<feature type="transmembrane region" description="Helical" evidence="1">
    <location>
        <begin position="36"/>
        <end position="59"/>
    </location>
</feature>
<reference evidence="2 3" key="1">
    <citation type="journal article" date="2016" name="Nat. Commun.">
        <title>Thousands of microbial genomes shed light on interconnected biogeochemical processes in an aquifer system.</title>
        <authorList>
            <person name="Anantharaman K."/>
            <person name="Brown C.T."/>
            <person name="Hug L.A."/>
            <person name="Sharon I."/>
            <person name="Castelle C.J."/>
            <person name="Probst A.J."/>
            <person name="Thomas B.C."/>
            <person name="Singh A."/>
            <person name="Wilkins M.J."/>
            <person name="Karaoz U."/>
            <person name="Brodie E.L."/>
            <person name="Williams K.H."/>
            <person name="Hubbard S.S."/>
            <person name="Banfield J.F."/>
        </authorList>
    </citation>
    <scope>NUCLEOTIDE SEQUENCE [LARGE SCALE GENOMIC DNA]</scope>
</reference>
<sequence length="109" mass="12153">MELLYYFLAGAFAINAVPHIVKGITGQTHMTPFKRVSSPVLNIAWGFTSAIIALFLLGLASGYGGLTLPWDANLVDVNLWAYMFGVISNAMFLAWFWTNPNTRLPWQKD</sequence>
<gene>
    <name evidence="2" type="ORF">A3F00_02610</name>
</gene>
<evidence type="ECO:0000313" key="3">
    <source>
        <dbReference type="Proteomes" id="UP000176527"/>
    </source>
</evidence>
<keyword evidence="1" id="KW-0472">Membrane</keyword>
<organism evidence="2 3">
    <name type="scientific">Candidatus Daviesbacteria bacterium RIFCSPHIGHO2_12_FULL_37_11</name>
    <dbReference type="NCBI Taxonomy" id="1797777"/>
    <lineage>
        <taxon>Bacteria</taxon>
        <taxon>Candidatus Daviesiibacteriota</taxon>
    </lineage>
</organism>
<feature type="transmembrane region" description="Helical" evidence="1">
    <location>
        <begin position="79"/>
        <end position="98"/>
    </location>
</feature>
<proteinExistence type="predicted"/>
<dbReference type="AlphaFoldDB" id="A0A1F5KEG4"/>
<keyword evidence="1" id="KW-0812">Transmembrane</keyword>
<evidence type="ECO:0000313" key="2">
    <source>
        <dbReference type="EMBL" id="OGE39327.1"/>
    </source>
</evidence>
<name>A0A1F5KEG4_9BACT</name>
<evidence type="ECO:0000256" key="1">
    <source>
        <dbReference type="SAM" id="Phobius"/>
    </source>
</evidence>
<keyword evidence="1" id="KW-1133">Transmembrane helix</keyword>